<dbReference type="InterPro" id="IPR043129">
    <property type="entry name" value="ATPase_NBD"/>
</dbReference>
<dbReference type="AlphaFoldDB" id="A0A1F6FG22"/>
<dbReference type="STRING" id="1798525.A3G90_01815"/>
<organism evidence="1 2">
    <name type="scientific">Candidatus Kaiserbacteria bacterium RIFCSPLOWO2_12_FULL_45_26</name>
    <dbReference type="NCBI Taxonomy" id="1798525"/>
    <lineage>
        <taxon>Bacteria</taxon>
        <taxon>Candidatus Kaiseribacteriota</taxon>
    </lineage>
</organism>
<proteinExistence type="predicted"/>
<dbReference type="Pfam" id="PF11104">
    <property type="entry name" value="PilM_2"/>
    <property type="match status" value="1"/>
</dbReference>
<dbReference type="InterPro" id="IPR050696">
    <property type="entry name" value="FtsA/MreB"/>
</dbReference>
<dbReference type="PANTHER" id="PTHR32432:SF3">
    <property type="entry name" value="ETHANOLAMINE UTILIZATION PROTEIN EUTJ"/>
    <property type="match status" value="1"/>
</dbReference>
<dbReference type="InterPro" id="IPR005883">
    <property type="entry name" value="PilM"/>
</dbReference>
<gene>
    <name evidence="1" type="ORF">A3G90_01815</name>
</gene>
<comment type="caution">
    <text evidence="1">The sequence shown here is derived from an EMBL/GenBank/DDBJ whole genome shotgun (WGS) entry which is preliminary data.</text>
</comment>
<evidence type="ECO:0000313" key="1">
    <source>
        <dbReference type="EMBL" id="OGG84798.1"/>
    </source>
</evidence>
<protein>
    <recommendedName>
        <fullName evidence="3">SHS2 domain-containing protein</fullName>
    </recommendedName>
</protein>
<dbReference type="SUPFAM" id="SSF53067">
    <property type="entry name" value="Actin-like ATPase domain"/>
    <property type="match status" value="2"/>
</dbReference>
<evidence type="ECO:0008006" key="3">
    <source>
        <dbReference type="Google" id="ProtNLM"/>
    </source>
</evidence>
<evidence type="ECO:0000313" key="2">
    <source>
        <dbReference type="Proteomes" id="UP000177325"/>
    </source>
</evidence>
<reference evidence="1 2" key="1">
    <citation type="journal article" date="2016" name="Nat. Commun.">
        <title>Thousands of microbial genomes shed light on interconnected biogeochemical processes in an aquifer system.</title>
        <authorList>
            <person name="Anantharaman K."/>
            <person name="Brown C.T."/>
            <person name="Hug L.A."/>
            <person name="Sharon I."/>
            <person name="Castelle C.J."/>
            <person name="Probst A.J."/>
            <person name="Thomas B.C."/>
            <person name="Singh A."/>
            <person name="Wilkins M.J."/>
            <person name="Karaoz U."/>
            <person name="Brodie E.L."/>
            <person name="Williams K.H."/>
            <person name="Hubbard S.S."/>
            <person name="Banfield J.F."/>
        </authorList>
    </citation>
    <scope>NUCLEOTIDE SEQUENCE [LARGE SCALE GENOMIC DNA]</scope>
</reference>
<dbReference type="Proteomes" id="UP000177325">
    <property type="component" value="Unassembled WGS sequence"/>
</dbReference>
<dbReference type="Gene3D" id="3.30.1490.300">
    <property type="match status" value="1"/>
</dbReference>
<accession>A0A1F6FG22</accession>
<dbReference type="Gene3D" id="3.30.420.40">
    <property type="match status" value="2"/>
</dbReference>
<dbReference type="PANTHER" id="PTHR32432">
    <property type="entry name" value="CELL DIVISION PROTEIN FTSA-RELATED"/>
    <property type="match status" value="1"/>
</dbReference>
<dbReference type="CDD" id="cd24049">
    <property type="entry name" value="ASKHA_NBD_PilM"/>
    <property type="match status" value="1"/>
</dbReference>
<sequence>MASLRKIFSGLGTKTSDSNRVMGIDIGSSSIKVVEVQERDGVLTLTTYGELQLGPYADTEIGQSVIIDPKKEQQALVDVIRESAVKATSAVFAMPLASSFVTTIHFTADQKEDISSRVRVEARKYIPVPIGEVTLDWAEIESEIEDDKKEKETTSRRDVLVAAIQNEALNRFKVLMQFANLGEPPTEIECFSAIRGVFKEEEQDIALIDIGAVSTKLYIARQGLLQRMHRVRAGGAIATKRIASTLDLSFEDAELLKRSITKDDAKFSDVKRAHHSCYDRAWQEFRQVINEYEQTLGTEIETVYLTGGGSLFPATKNMIEDILQKKVVYVNAFNKVAYPAFMEDMMRELGPTFHVALGSALRVFE</sequence>
<dbReference type="EMBL" id="MFMM01000001">
    <property type="protein sequence ID" value="OGG84798.1"/>
    <property type="molecule type" value="Genomic_DNA"/>
</dbReference>
<name>A0A1F6FG22_9BACT</name>